<accession>A0A7L7Z5B6</accession>
<dbReference type="RefSeq" id="WP_191148726.1">
    <property type="nucleotide sequence ID" value="NZ_CP061274.1"/>
</dbReference>
<dbReference type="KEGG" id="czh:H9X71_05775"/>
<feature type="compositionally biased region" description="Low complexity" evidence="1">
    <location>
        <begin position="244"/>
        <end position="256"/>
    </location>
</feature>
<evidence type="ECO:0000256" key="1">
    <source>
        <dbReference type="SAM" id="MobiDB-lite"/>
    </source>
</evidence>
<evidence type="ECO:0000313" key="3">
    <source>
        <dbReference type="EMBL" id="QOD44821.1"/>
    </source>
</evidence>
<sequence length="256" mass="25342">MTPPAAEARVAAGGRLVASGLLAASALLQLDASLQRWVTARDALPPSRRDSIESHEHDHDAPTAGWIPLGDAAERHGAGMILLALAVVALAVAVGARGRSGTIPVLAVAGSFAVLGLHALLSGIAGAPSPLGGLLLPAHLVGLAGLVGIAALRPGRPRARPLDAVALALVAAASLPGQLLAAFVVAPMLHGDTSYDTTPWTETVVAVTIGLAAVATAAGGVRAALPAAGDPVPHLPDPARRGARGAADPLPLGDEH</sequence>
<proteinExistence type="predicted"/>
<gene>
    <name evidence="3" type="ORF">H9X71_05775</name>
</gene>
<dbReference type="EMBL" id="CP061274">
    <property type="protein sequence ID" value="QOD44821.1"/>
    <property type="molecule type" value="Genomic_DNA"/>
</dbReference>
<feature type="transmembrane region" description="Helical" evidence="2">
    <location>
        <begin position="103"/>
        <end position="125"/>
    </location>
</feature>
<keyword evidence="4" id="KW-1185">Reference proteome</keyword>
<dbReference type="AlphaFoldDB" id="A0A7L7Z5B6"/>
<feature type="transmembrane region" description="Helical" evidence="2">
    <location>
        <begin position="164"/>
        <end position="184"/>
    </location>
</feature>
<keyword evidence="2" id="KW-0472">Membrane</keyword>
<feature type="region of interest" description="Disordered" evidence="1">
    <location>
        <begin position="227"/>
        <end position="256"/>
    </location>
</feature>
<evidence type="ECO:0000313" key="4">
    <source>
        <dbReference type="Proteomes" id="UP000516660"/>
    </source>
</evidence>
<keyword evidence="2" id="KW-1133">Transmembrane helix</keyword>
<feature type="transmembrane region" description="Helical" evidence="2">
    <location>
        <begin position="204"/>
        <end position="225"/>
    </location>
</feature>
<feature type="transmembrane region" description="Helical" evidence="2">
    <location>
        <begin position="78"/>
        <end position="96"/>
    </location>
</feature>
<keyword evidence="2" id="KW-0812">Transmembrane</keyword>
<dbReference type="Proteomes" id="UP000516660">
    <property type="component" value="Chromosome"/>
</dbReference>
<reference evidence="3 4" key="1">
    <citation type="submission" date="2020-08" db="EMBL/GenBank/DDBJ databases">
        <title>Description of Clavibacter zhangzhiyonge sp. nov., a phytopathogenic actinobacterium isolated from barley seeds, causing leaf brown spot and decline.</title>
        <authorList>
            <person name="Tian Q."/>
            <person name="Chuan J."/>
            <person name="Zhao W."/>
            <person name="Li X."/>
        </authorList>
    </citation>
    <scope>NUCLEOTIDE SEQUENCE [LARGE SCALE GENOMIC DNA]</scope>
    <source>
        <strain evidence="3 4">DM1</strain>
    </source>
</reference>
<feature type="transmembrane region" description="Helical" evidence="2">
    <location>
        <begin position="131"/>
        <end position="152"/>
    </location>
</feature>
<protein>
    <submittedName>
        <fullName evidence="3">Uncharacterized protein</fullName>
    </submittedName>
</protein>
<organism evidence="3 4">
    <name type="scientific">Clavibacter zhangzhiyongii</name>
    <dbReference type="NCBI Taxonomy" id="2768071"/>
    <lineage>
        <taxon>Bacteria</taxon>
        <taxon>Bacillati</taxon>
        <taxon>Actinomycetota</taxon>
        <taxon>Actinomycetes</taxon>
        <taxon>Micrococcales</taxon>
        <taxon>Microbacteriaceae</taxon>
        <taxon>Clavibacter</taxon>
    </lineage>
</organism>
<evidence type="ECO:0000256" key="2">
    <source>
        <dbReference type="SAM" id="Phobius"/>
    </source>
</evidence>
<name>A0A7L7Z5B6_9MICO</name>